<dbReference type="SMART" id="SM00240">
    <property type="entry name" value="FHA"/>
    <property type="match status" value="1"/>
</dbReference>
<protein>
    <recommendedName>
        <fullName evidence="6">FHA domain-containing protein</fullName>
    </recommendedName>
</protein>
<proteinExistence type="predicted"/>
<evidence type="ECO:0000313" key="5">
    <source>
        <dbReference type="Proteomes" id="UP000218811"/>
    </source>
</evidence>
<evidence type="ECO:0000256" key="1">
    <source>
        <dbReference type="SAM" id="MobiDB-lite"/>
    </source>
</evidence>
<feature type="compositionally biased region" description="Polar residues" evidence="1">
    <location>
        <begin position="58"/>
        <end position="71"/>
    </location>
</feature>
<feature type="compositionally biased region" description="Low complexity" evidence="1">
    <location>
        <begin position="72"/>
        <end position="81"/>
    </location>
</feature>
<dbReference type="Proteomes" id="UP000218811">
    <property type="component" value="Unassembled WGS sequence"/>
</dbReference>
<dbReference type="PANTHER" id="PTHR23106">
    <property type="entry name" value="ANGIOGENIC FACTOR WITH G PATCH AND FHA DOMAINS 1"/>
    <property type="match status" value="1"/>
</dbReference>
<dbReference type="STRING" id="742152.A0A2H3JWP0"/>
<dbReference type="OrthoDB" id="21470at2759"/>
<dbReference type="AlphaFoldDB" id="A0A2H3JWP0"/>
<dbReference type="SUPFAM" id="SSF49879">
    <property type="entry name" value="SMAD/FHA domain"/>
    <property type="match status" value="1"/>
</dbReference>
<feature type="domain" description="FHA" evidence="2">
    <location>
        <begin position="112"/>
        <end position="169"/>
    </location>
</feature>
<dbReference type="Pfam" id="PF01585">
    <property type="entry name" value="G-patch"/>
    <property type="match status" value="1"/>
</dbReference>
<feature type="region of interest" description="Disordered" evidence="1">
    <location>
        <begin position="256"/>
        <end position="281"/>
    </location>
</feature>
<evidence type="ECO:0008006" key="6">
    <source>
        <dbReference type="Google" id="ProtNLM"/>
    </source>
</evidence>
<name>A0A2H3JWP0_WOLCO</name>
<dbReference type="PANTHER" id="PTHR23106:SF24">
    <property type="entry name" value="ANGIOGENIC FACTOR WITH G PATCH AND FHA DOMAINS 1"/>
    <property type="match status" value="1"/>
</dbReference>
<dbReference type="GO" id="GO:0003676">
    <property type="term" value="F:nucleic acid binding"/>
    <property type="evidence" value="ECO:0007669"/>
    <property type="project" value="InterPro"/>
</dbReference>
<dbReference type="SMART" id="SM00443">
    <property type="entry name" value="G_patch"/>
    <property type="match status" value="1"/>
</dbReference>
<dbReference type="InterPro" id="IPR008984">
    <property type="entry name" value="SMAD_FHA_dom_sf"/>
</dbReference>
<dbReference type="OMA" id="MKQGWQP"/>
<feature type="domain" description="G-patch" evidence="3">
    <location>
        <begin position="367"/>
        <end position="416"/>
    </location>
</feature>
<accession>A0A2H3JWP0</accession>
<feature type="region of interest" description="Disordered" evidence="1">
    <location>
        <begin position="1"/>
        <end position="81"/>
    </location>
</feature>
<feature type="region of interest" description="Disordered" evidence="1">
    <location>
        <begin position="405"/>
        <end position="425"/>
    </location>
</feature>
<evidence type="ECO:0000259" key="3">
    <source>
        <dbReference type="PROSITE" id="PS50174"/>
    </source>
</evidence>
<feature type="region of interest" description="Disordered" evidence="1">
    <location>
        <begin position="297"/>
        <end position="369"/>
    </location>
</feature>
<evidence type="ECO:0000259" key="2">
    <source>
        <dbReference type="PROSITE" id="PS50006"/>
    </source>
</evidence>
<organism evidence="4 5">
    <name type="scientific">Wolfiporia cocos (strain MD-104)</name>
    <name type="common">Brown rot fungus</name>
    <dbReference type="NCBI Taxonomy" id="742152"/>
    <lineage>
        <taxon>Eukaryota</taxon>
        <taxon>Fungi</taxon>
        <taxon>Dikarya</taxon>
        <taxon>Basidiomycota</taxon>
        <taxon>Agaricomycotina</taxon>
        <taxon>Agaricomycetes</taxon>
        <taxon>Polyporales</taxon>
        <taxon>Phaeolaceae</taxon>
        <taxon>Wolfiporia</taxon>
    </lineage>
</organism>
<dbReference type="InterPro" id="IPR053027">
    <property type="entry name" value="AGGF1"/>
</dbReference>
<sequence>MEEGELAESLHGVARGSYTSDVPQAGAPDTSGAIYSPALEWPGDTETPYPLQVGTDLSCLNSPHDSLSDEPSSSTTLHTRSSNTTSLRLLVLRSSVLPKKQALAVLDGYPEIQIGRDVAPPTSDTPRIRLKEMEVSKLHATVYWDQDRREWAVVDMGSKHGTFLRSISKHANSSPAPNARATLPGSVNLRGVRLSPPREASIPRRLSHLDELSVGGTTFAVHVHEGQVPCADCSPKDGDEIPLYDSRRAEREAAAARKRKRENSEPIVTVDTSIGQRDPKRTLTMLKRSLLSRHDASAVKGDGASHYVDRSARRRALHPDSAPATPYADSHRPHTPYSPPPFRASTQTPPHSLPTPAVSAPPTPVPETNVGHQLLLKQGWQPGTALGQENSSDVALVEPLEVSGNTGRQGLGMTSPAPTALPASQSWQDAAKYKRWSDMKEHIHIGSR</sequence>
<reference evidence="4 5" key="1">
    <citation type="journal article" date="2012" name="Science">
        <title>The Paleozoic origin of enzymatic lignin decomposition reconstructed from 31 fungal genomes.</title>
        <authorList>
            <person name="Floudas D."/>
            <person name="Binder M."/>
            <person name="Riley R."/>
            <person name="Barry K."/>
            <person name="Blanchette R.A."/>
            <person name="Henrissat B."/>
            <person name="Martinez A.T."/>
            <person name="Otillar R."/>
            <person name="Spatafora J.W."/>
            <person name="Yadav J.S."/>
            <person name="Aerts A."/>
            <person name="Benoit I."/>
            <person name="Boyd A."/>
            <person name="Carlson A."/>
            <person name="Copeland A."/>
            <person name="Coutinho P.M."/>
            <person name="de Vries R.P."/>
            <person name="Ferreira P."/>
            <person name="Findley K."/>
            <person name="Foster B."/>
            <person name="Gaskell J."/>
            <person name="Glotzer D."/>
            <person name="Gorecki P."/>
            <person name="Heitman J."/>
            <person name="Hesse C."/>
            <person name="Hori C."/>
            <person name="Igarashi K."/>
            <person name="Jurgens J.A."/>
            <person name="Kallen N."/>
            <person name="Kersten P."/>
            <person name="Kohler A."/>
            <person name="Kuees U."/>
            <person name="Kumar T.K.A."/>
            <person name="Kuo A."/>
            <person name="LaButti K."/>
            <person name="Larrondo L.F."/>
            <person name="Lindquist E."/>
            <person name="Ling A."/>
            <person name="Lombard V."/>
            <person name="Lucas S."/>
            <person name="Lundell T."/>
            <person name="Martin R."/>
            <person name="McLaughlin D.J."/>
            <person name="Morgenstern I."/>
            <person name="Morin E."/>
            <person name="Murat C."/>
            <person name="Nagy L.G."/>
            <person name="Nolan M."/>
            <person name="Ohm R.A."/>
            <person name="Patyshakuliyeva A."/>
            <person name="Rokas A."/>
            <person name="Ruiz-Duenas F.J."/>
            <person name="Sabat G."/>
            <person name="Salamov A."/>
            <person name="Samejima M."/>
            <person name="Schmutz J."/>
            <person name="Slot J.C."/>
            <person name="St John F."/>
            <person name="Stenlid J."/>
            <person name="Sun H."/>
            <person name="Sun S."/>
            <person name="Syed K."/>
            <person name="Tsang A."/>
            <person name="Wiebenga A."/>
            <person name="Young D."/>
            <person name="Pisabarro A."/>
            <person name="Eastwood D.C."/>
            <person name="Martin F."/>
            <person name="Cullen D."/>
            <person name="Grigoriev I.V."/>
            <person name="Hibbett D.S."/>
        </authorList>
    </citation>
    <scope>NUCLEOTIDE SEQUENCE [LARGE SCALE GENOMIC DNA]</scope>
    <source>
        <strain evidence="4 5">MD-104</strain>
    </source>
</reference>
<keyword evidence="5" id="KW-1185">Reference proteome</keyword>
<dbReference type="PROSITE" id="PS50174">
    <property type="entry name" value="G_PATCH"/>
    <property type="match status" value="1"/>
</dbReference>
<dbReference type="Gene3D" id="2.60.200.20">
    <property type="match status" value="1"/>
</dbReference>
<evidence type="ECO:0000313" key="4">
    <source>
        <dbReference type="EMBL" id="PCH42268.1"/>
    </source>
</evidence>
<dbReference type="EMBL" id="KB468124">
    <property type="protein sequence ID" value="PCH42268.1"/>
    <property type="molecule type" value="Genomic_DNA"/>
</dbReference>
<dbReference type="Pfam" id="PF00498">
    <property type="entry name" value="FHA"/>
    <property type="match status" value="1"/>
</dbReference>
<gene>
    <name evidence="4" type="ORF">WOLCODRAFT_25251</name>
</gene>
<dbReference type="InterPro" id="IPR000467">
    <property type="entry name" value="G_patch_dom"/>
</dbReference>
<dbReference type="PROSITE" id="PS50006">
    <property type="entry name" value="FHA_DOMAIN"/>
    <property type="match status" value="1"/>
</dbReference>
<dbReference type="InterPro" id="IPR000253">
    <property type="entry name" value="FHA_dom"/>
</dbReference>